<evidence type="ECO:0000313" key="3">
    <source>
        <dbReference type="EMBL" id="ELY38196.1"/>
    </source>
</evidence>
<dbReference type="Gene3D" id="1.10.10.10">
    <property type="entry name" value="Winged helix-like DNA-binding domain superfamily/Winged helix DNA-binding domain"/>
    <property type="match status" value="1"/>
</dbReference>
<evidence type="ECO:0000313" key="4">
    <source>
        <dbReference type="Proteomes" id="UP000000390"/>
    </source>
</evidence>
<feature type="domain" description="Transcription regulator TrmB N-terminal" evidence="1">
    <location>
        <begin position="21"/>
        <end position="87"/>
    </location>
</feature>
<dbReference type="AlphaFoldDB" id="D8J7T1"/>
<dbReference type="KEGG" id="hje:HacjB3_13600"/>
<dbReference type="PANTHER" id="PTHR34293">
    <property type="entry name" value="HTH-TYPE TRANSCRIPTIONAL REGULATOR TRMBL2"/>
    <property type="match status" value="1"/>
</dbReference>
<sequence length="261" mass="29037">MSVHGTDIVMTTDETAALDALERLGLSNYEAKVFIALQTLGTGTARDVYRVSEIPRSQVYGAAENLAERGLVEVQHSTPMQYRPVSLAEAEELLEERFERERTQAFEYLESVRECHEPGPEEREDIWSVSGAEQVSDRIEHLVRGAERRVVFGARATELVRDSLYETLTETADDGIEVVIVSEDPAVRSLFTDAPIEVHAPPENLRNERAARMLVVDDRAVLLSVRGDSDEQEAAFWSESSGFATVLVEILTGWLTTAVAE</sequence>
<dbReference type="STRING" id="795797.HacjB3_13600"/>
<dbReference type="EMBL" id="CP002062">
    <property type="protein sequence ID" value="ADJ16101.1"/>
    <property type="molecule type" value="Genomic_DNA"/>
</dbReference>
<dbReference type="PANTHER" id="PTHR34293:SF1">
    <property type="entry name" value="HTH-TYPE TRANSCRIPTIONAL REGULATOR TRMBL2"/>
    <property type="match status" value="1"/>
</dbReference>
<dbReference type="InterPro" id="IPR002831">
    <property type="entry name" value="Tscrpt_reg_TrmB_N"/>
</dbReference>
<evidence type="ECO:0000313" key="2">
    <source>
        <dbReference type="EMBL" id="ADJ16101.1"/>
    </source>
</evidence>
<dbReference type="HOGENOM" id="CLU_072493_2_1_2"/>
<reference evidence="2 4" key="1">
    <citation type="journal article" date="2010" name="J. Bacteriol.">
        <title>Complete genome sequence of Halalkalicoccus jeotgali B3(T), an extremely halophilic archaeon.</title>
        <authorList>
            <person name="Roh S.W."/>
            <person name="Nam Y.D."/>
            <person name="Nam S.H."/>
            <person name="Choi S.H."/>
            <person name="Park H.S."/>
            <person name="Bae J.W."/>
        </authorList>
    </citation>
    <scope>NUCLEOTIDE SEQUENCE [LARGE SCALE GENOMIC DNA]</scope>
    <source>
        <strain evidence="2">B3</strain>
        <strain evidence="4">DSM 18796 / CECT 7217 / JCM 14584 / KCTC 4019 / B3</strain>
    </source>
</reference>
<protein>
    <submittedName>
        <fullName evidence="3">Transcriptional regulator TrmB</fullName>
    </submittedName>
    <submittedName>
        <fullName evidence="2">Transcriptional regulator, TrmB</fullName>
    </submittedName>
</protein>
<evidence type="ECO:0000259" key="1">
    <source>
        <dbReference type="Pfam" id="PF01978"/>
    </source>
</evidence>
<accession>D8J7T1</accession>
<proteinExistence type="predicted"/>
<dbReference type="InterPro" id="IPR036388">
    <property type="entry name" value="WH-like_DNA-bd_sf"/>
</dbReference>
<dbReference type="InterPro" id="IPR051797">
    <property type="entry name" value="TrmB-like"/>
</dbReference>
<dbReference type="PATRIC" id="fig|795797.18.peg.2720"/>
<dbReference type="EMBL" id="AOHV01000024">
    <property type="protein sequence ID" value="ELY38196.1"/>
    <property type="molecule type" value="Genomic_DNA"/>
</dbReference>
<dbReference type="Proteomes" id="UP000000390">
    <property type="component" value="Chromosome"/>
</dbReference>
<dbReference type="Pfam" id="PF01978">
    <property type="entry name" value="TrmB"/>
    <property type="match status" value="1"/>
</dbReference>
<gene>
    <name evidence="2" type="ordered locus">HacjB3_13600</name>
    <name evidence="3" type="ORF">C497_08809</name>
</gene>
<dbReference type="eggNOG" id="arCOG02037">
    <property type="taxonomic scope" value="Archaea"/>
</dbReference>
<keyword evidence="5" id="KW-1185">Reference proteome</keyword>
<evidence type="ECO:0000313" key="5">
    <source>
        <dbReference type="Proteomes" id="UP000011645"/>
    </source>
</evidence>
<reference evidence="3 5" key="2">
    <citation type="journal article" date="2014" name="PLoS Genet.">
        <title>Phylogenetically driven sequencing of extremely halophilic archaea reveals strategies for static and dynamic osmo-response.</title>
        <authorList>
            <person name="Becker E.A."/>
            <person name="Seitzer P.M."/>
            <person name="Tritt A."/>
            <person name="Larsen D."/>
            <person name="Krusor M."/>
            <person name="Yao A.I."/>
            <person name="Wu D."/>
            <person name="Madern D."/>
            <person name="Eisen J.A."/>
            <person name="Darling A.E."/>
            <person name="Facciotti M.T."/>
        </authorList>
    </citation>
    <scope>NUCLEOTIDE SEQUENCE [LARGE SCALE GENOMIC DNA]</scope>
    <source>
        <strain evidence="3">B3</strain>
        <strain evidence="5">DSM 18796 / CECT 7217 / JCM 14584 / KCTC 4019 / B3</strain>
    </source>
</reference>
<organism evidence="2 4">
    <name type="scientific">Halalkalicoccus jeotgali (strain DSM 18796 / CECT 7217 / JCM 14584 / KCTC 4019 / B3)</name>
    <dbReference type="NCBI Taxonomy" id="795797"/>
    <lineage>
        <taxon>Archaea</taxon>
        <taxon>Methanobacteriati</taxon>
        <taxon>Methanobacteriota</taxon>
        <taxon>Stenosarchaea group</taxon>
        <taxon>Halobacteria</taxon>
        <taxon>Halobacteriales</taxon>
        <taxon>Halococcaceae</taxon>
        <taxon>Halalkalicoccus</taxon>
    </lineage>
</organism>
<dbReference type="OrthoDB" id="30795at2157"/>
<dbReference type="InterPro" id="IPR036390">
    <property type="entry name" value="WH_DNA-bd_sf"/>
</dbReference>
<dbReference type="SUPFAM" id="SSF46785">
    <property type="entry name" value="Winged helix' DNA-binding domain"/>
    <property type="match status" value="1"/>
</dbReference>
<dbReference type="Proteomes" id="UP000011645">
    <property type="component" value="Unassembled WGS sequence"/>
</dbReference>
<name>D8J7T1_HALJB</name>